<organism evidence="4 5">
    <name type="scientific">Laccaria amethystina LaAM-08-1</name>
    <dbReference type="NCBI Taxonomy" id="1095629"/>
    <lineage>
        <taxon>Eukaryota</taxon>
        <taxon>Fungi</taxon>
        <taxon>Dikarya</taxon>
        <taxon>Basidiomycota</taxon>
        <taxon>Agaricomycotina</taxon>
        <taxon>Agaricomycetes</taxon>
        <taxon>Agaricomycetidae</taxon>
        <taxon>Agaricales</taxon>
        <taxon>Agaricineae</taxon>
        <taxon>Hydnangiaceae</taxon>
        <taxon>Laccaria</taxon>
    </lineage>
</organism>
<feature type="transmembrane region" description="Helical" evidence="2">
    <location>
        <begin position="16"/>
        <end position="37"/>
    </location>
</feature>
<evidence type="ECO:0000313" key="5">
    <source>
        <dbReference type="Proteomes" id="UP000054477"/>
    </source>
</evidence>
<proteinExistence type="predicted"/>
<feature type="region of interest" description="Disordered" evidence="1">
    <location>
        <begin position="318"/>
        <end position="346"/>
    </location>
</feature>
<dbReference type="HOGENOM" id="CLU_035509_6_1_1"/>
<feature type="transmembrane region" description="Helical" evidence="2">
    <location>
        <begin position="213"/>
        <end position="236"/>
    </location>
</feature>
<feature type="transmembrane region" description="Helical" evidence="2">
    <location>
        <begin position="173"/>
        <end position="192"/>
    </location>
</feature>
<feature type="domain" description="DUF6533" evidence="3">
    <location>
        <begin position="21"/>
        <end position="63"/>
    </location>
</feature>
<feature type="transmembrane region" description="Helical" evidence="2">
    <location>
        <begin position="242"/>
        <end position="263"/>
    </location>
</feature>
<dbReference type="OrthoDB" id="3258294at2759"/>
<dbReference type="Proteomes" id="UP000054477">
    <property type="component" value="Unassembled WGS sequence"/>
</dbReference>
<feature type="compositionally biased region" description="Polar residues" evidence="1">
    <location>
        <begin position="320"/>
        <end position="334"/>
    </location>
</feature>
<feature type="transmembrane region" description="Helical" evidence="2">
    <location>
        <begin position="124"/>
        <end position="143"/>
    </location>
</feature>
<reference evidence="4 5" key="1">
    <citation type="submission" date="2014-04" db="EMBL/GenBank/DDBJ databases">
        <authorList>
            <consortium name="DOE Joint Genome Institute"/>
            <person name="Kuo A."/>
            <person name="Kohler A."/>
            <person name="Nagy L.G."/>
            <person name="Floudas D."/>
            <person name="Copeland A."/>
            <person name="Barry K.W."/>
            <person name="Cichocki N."/>
            <person name="Veneault-Fourrey C."/>
            <person name="LaButti K."/>
            <person name="Lindquist E.A."/>
            <person name="Lipzen A."/>
            <person name="Lundell T."/>
            <person name="Morin E."/>
            <person name="Murat C."/>
            <person name="Sun H."/>
            <person name="Tunlid A."/>
            <person name="Henrissat B."/>
            <person name="Grigoriev I.V."/>
            <person name="Hibbett D.S."/>
            <person name="Martin F."/>
            <person name="Nordberg H.P."/>
            <person name="Cantor M.N."/>
            <person name="Hua S.X."/>
        </authorList>
    </citation>
    <scope>NUCLEOTIDE SEQUENCE [LARGE SCALE GENOMIC DNA]</scope>
    <source>
        <strain evidence="4 5">LaAM-08-1</strain>
    </source>
</reference>
<keyword evidence="2" id="KW-0812">Transmembrane</keyword>
<evidence type="ECO:0000256" key="1">
    <source>
        <dbReference type="SAM" id="MobiDB-lite"/>
    </source>
</evidence>
<accession>A0A0C9XK28</accession>
<dbReference type="InterPro" id="IPR045340">
    <property type="entry name" value="DUF6533"/>
</dbReference>
<keyword evidence="2" id="KW-0472">Membrane</keyword>
<sequence>MDEVSKFINLYSLGVIPLRVVLASLTWVLHDYLVTLYDEMKLVWPQRWSFGKIMFLWIRYYTIALLVFDTLQIHIFARPGVVTDDLCVAMDPITRLAGAISLWSIEIVMQVRIYALYRCSKKIALFNGILFLASIGNFLWIMVYNFERRRTLIAGSIHLPLPGCPSINGGIQWAQWIPATAFEGVLLCFALYKTAKTCSDHVRFQKRVRLSDILLQDNILYFFAVTSLLIFNNLMVVGATRIPWFGFGPFHAALGIITTRMLLHLIEYANSTQILAWDSNGPIKTEISDAIFAVRSDEDSNLESTNLMSAVFDTDLEGQSEPTLPEHQSMSEVSRPTAGPSTISHLSSVASSSSTIPRWYHNYLRG</sequence>
<evidence type="ECO:0000313" key="4">
    <source>
        <dbReference type="EMBL" id="KIJ96502.1"/>
    </source>
</evidence>
<evidence type="ECO:0000256" key="2">
    <source>
        <dbReference type="SAM" id="Phobius"/>
    </source>
</evidence>
<dbReference type="AlphaFoldDB" id="A0A0C9XK28"/>
<reference evidence="5" key="2">
    <citation type="submission" date="2015-01" db="EMBL/GenBank/DDBJ databases">
        <title>Evolutionary Origins and Diversification of the Mycorrhizal Mutualists.</title>
        <authorList>
            <consortium name="DOE Joint Genome Institute"/>
            <consortium name="Mycorrhizal Genomics Consortium"/>
            <person name="Kohler A."/>
            <person name="Kuo A."/>
            <person name="Nagy L.G."/>
            <person name="Floudas D."/>
            <person name="Copeland A."/>
            <person name="Barry K.W."/>
            <person name="Cichocki N."/>
            <person name="Veneault-Fourrey C."/>
            <person name="LaButti K."/>
            <person name="Lindquist E.A."/>
            <person name="Lipzen A."/>
            <person name="Lundell T."/>
            <person name="Morin E."/>
            <person name="Murat C."/>
            <person name="Riley R."/>
            <person name="Ohm R."/>
            <person name="Sun H."/>
            <person name="Tunlid A."/>
            <person name="Henrissat B."/>
            <person name="Grigoriev I.V."/>
            <person name="Hibbett D.S."/>
            <person name="Martin F."/>
        </authorList>
    </citation>
    <scope>NUCLEOTIDE SEQUENCE [LARGE SCALE GENOMIC DNA]</scope>
    <source>
        <strain evidence="5">LaAM-08-1</strain>
    </source>
</reference>
<protein>
    <recommendedName>
        <fullName evidence="3">DUF6533 domain-containing protein</fullName>
    </recommendedName>
</protein>
<keyword evidence="2" id="KW-1133">Transmembrane helix</keyword>
<evidence type="ECO:0000259" key="3">
    <source>
        <dbReference type="Pfam" id="PF20151"/>
    </source>
</evidence>
<name>A0A0C9XK28_9AGAR</name>
<dbReference type="EMBL" id="KN838719">
    <property type="protein sequence ID" value="KIJ96502.1"/>
    <property type="molecule type" value="Genomic_DNA"/>
</dbReference>
<gene>
    <name evidence="4" type="ORF">K443DRAFT_283123</name>
</gene>
<dbReference type="Pfam" id="PF20151">
    <property type="entry name" value="DUF6533"/>
    <property type="match status" value="1"/>
</dbReference>
<keyword evidence="5" id="KW-1185">Reference proteome</keyword>